<evidence type="ECO:0000313" key="1">
    <source>
        <dbReference type="EMBL" id="CAA0129880.1"/>
    </source>
</evidence>
<accession>A0A5S9R7F8</accession>
<organism evidence="1 2">
    <name type="scientific">Starkeya nomas</name>
    <dbReference type="NCBI Taxonomy" id="2666134"/>
    <lineage>
        <taxon>Bacteria</taxon>
        <taxon>Pseudomonadati</taxon>
        <taxon>Pseudomonadota</taxon>
        <taxon>Alphaproteobacteria</taxon>
        <taxon>Hyphomicrobiales</taxon>
        <taxon>Xanthobacteraceae</taxon>
        <taxon>Starkeya</taxon>
    </lineage>
</organism>
<dbReference type="EMBL" id="CACSAS010000039">
    <property type="protein sequence ID" value="CAA0129880.1"/>
    <property type="molecule type" value="Genomic_DNA"/>
</dbReference>
<reference evidence="1 2" key="1">
    <citation type="submission" date="2019-12" db="EMBL/GenBank/DDBJ databases">
        <authorList>
            <person name="Reyes-Prieto M."/>
        </authorList>
    </citation>
    <scope>NUCLEOTIDE SEQUENCE [LARGE SCALE GENOMIC DNA]</scope>
    <source>
        <strain evidence="1">HF14-78462</strain>
    </source>
</reference>
<sequence>MTPSPVRLPDVASLQAVLARLDPASAGADLIPALAAAFPGFDFRLAQVDDEYWRDTRSVIRPGGTRIGELQPWMMAELAKDGGDVKAVWARLKDADLQITEWRGNSAFVFAPTGPAPADYIQIALGREVEWRAGPVVNPDYRPWGEEELLDPGWPRDKPLPDTDRLAGPVYRLLDRAGGAFIHLRSFLDRCGRIEREKREAKRPELERRVIRETGPRGTTRETPFLALVPDYFEFVPREVRFFQDWEASNARSQRVFAHWALDARDYTYKGEREVGFIPRPLRMPKERLLMTPETSVHQLMDRIEALDRELDLPFGWFFLMTHGHWVEPDVGLAIAEGLKAQRVRLPDPDAAVLLRWAERTYGF</sequence>
<name>A0A5S9R7F8_9HYPH</name>
<dbReference type="RefSeq" id="WP_159602501.1">
    <property type="nucleotide sequence ID" value="NZ_CACSAS010000039.1"/>
</dbReference>
<dbReference type="Proteomes" id="UP000433050">
    <property type="component" value="Unassembled WGS sequence"/>
</dbReference>
<proteinExistence type="predicted"/>
<protein>
    <submittedName>
        <fullName evidence="1">Uncharacterized protein</fullName>
    </submittedName>
</protein>
<dbReference type="AlphaFoldDB" id="A0A5S9R7F8"/>
<keyword evidence="2" id="KW-1185">Reference proteome</keyword>
<evidence type="ECO:0000313" key="2">
    <source>
        <dbReference type="Proteomes" id="UP000433050"/>
    </source>
</evidence>
<gene>
    <name evidence="1" type="ORF">STARVERO_04562</name>
</gene>